<proteinExistence type="inferred from homology"/>
<accession>A0A2G9ZM59</accession>
<keyword evidence="8 10" id="KW-0472">Membrane</keyword>
<comment type="caution">
    <text evidence="14">The sequence shown here is derived from an EMBL/GenBank/DDBJ whole genome shotgun (WGS) entry which is preliminary data.</text>
</comment>
<evidence type="ECO:0000256" key="10">
    <source>
        <dbReference type="PIRNR" id="PIRNR003097"/>
    </source>
</evidence>
<keyword evidence="6 11" id="KW-0812">Transmembrane</keyword>
<dbReference type="AlphaFoldDB" id="A0A2G9ZM59"/>
<dbReference type="PIRSF" id="PIRSF003097">
    <property type="entry name" value="FtsX"/>
    <property type="match status" value="1"/>
</dbReference>
<evidence type="ECO:0000256" key="2">
    <source>
        <dbReference type="ARBA" id="ARBA00007379"/>
    </source>
</evidence>
<dbReference type="PANTHER" id="PTHR47755">
    <property type="entry name" value="CELL DIVISION PROTEIN FTSX"/>
    <property type="match status" value="1"/>
</dbReference>
<comment type="similarity">
    <text evidence="2 10">Belongs to the ABC-4 integral membrane protein family. FtsX subfamily.</text>
</comment>
<gene>
    <name evidence="14" type="ORF">COX22_03145</name>
</gene>
<dbReference type="GO" id="GO:0051301">
    <property type="term" value="P:cell division"/>
    <property type="evidence" value="ECO:0007669"/>
    <property type="project" value="UniProtKB-KW"/>
</dbReference>
<dbReference type="Proteomes" id="UP000230729">
    <property type="component" value="Unassembled WGS sequence"/>
</dbReference>
<feature type="transmembrane region" description="Helical" evidence="11">
    <location>
        <begin position="275"/>
        <end position="298"/>
    </location>
</feature>
<dbReference type="PANTHER" id="PTHR47755:SF1">
    <property type="entry name" value="CELL DIVISION PROTEIN FTSX"/>
    <property type="match status" value="1"/>
</dbReference>
<organism evidence="14 15">
    <name type="scientific">Candidatus Falkowbacteria bacterium CG23_combo_of_CG06-09_8_20_14_all_49_15</name>
    <dbReference type="NCBI Taxonomy" id="1974572"/>
    <lineage>
        <taxon>Bacteria</taxon>
        <taxon>Candidatus Falkowiibacteriota</taxon>
    </lineage>
</organism>
<feature type="transmembrane region" description="Helical" evidence="11">
    <location>
        <begin position="231"/>
        <end position="255"/>
    </location>
</feature>
<keyword evidence="9 10" id="KW-0131">Cell cycle</keyword>
<comment type="subcellular location">
    <subcellularLocation>
        <location evidence="1">Cell membrane</location>
        <topology evidence="1">Multi-pass membrane protein</topology>
    </subcellularLocation>
</comment>
<evidence type="ECO:0000256" key="1">
    <source>
        <dbReference type="ARBA" id="ARBA00004651"/>
    </source>
</evidence>
<feature type="domain" description="ABC3 transporter permease C-terminal" evidence="12">
    <location>
        <begin position="181"/>
        <end position="299"/>
    </location>
</feature>
<dbReference type="InterPro" id="IPR004513">
    <property type="entry name" value="FtsX"/>
</dbReference>
<name>A0A2G9ZM59_9BACT</name>
<evidence type="ECO:0000256" key="5">
    <source>
        <dbReference type="ARBA" id="ARBA00022618"/>
    </source>
</evidence>
<evidence type="ECO:0000313" key="15">
    <source>
        <dbReference type="Proteomes" id="UP000230729"/>
    </source>
</evidence>
<feature type="transmembrane region" description="Helical" evidence="11">
    <location>
        <begin position="21"/>
        <end position="42"/>
    </location>
</feature>
<feature type="domain" description="FtsX extracellular" evidence="13">
    <location>
        <begin position="60"/>
        <end position="148"/>
    </location>
</feature>
<reference evidence="14 15" key="1">
    <citation type="submission" date="2017-09" db="EMBL/GenBank/DDBJ databases">
        <title>Depth-based differentiation of microbial function through sediment-hosted aquifers and enrichment of novel symbionts in the deep terrestrial subsurface.</title>
        <authorList>
            <person name="Probst A.J."/>
            <person name="Ladd B."/>
            <person name="Jarett J.K."/>
            <person name="Geller-Mcgrath D.E."/>
            <person name="Sieber C.M."/>
            <person name="Emerson J.B."/>
            <person name="Anantharaman K."/>
            <person name="Thomas B.C."/>
            <person name="Malmstrom R."/>
            <person name="Stieglmeier M."/>
            <person name="Klingl A."/>
            <person name="Woyke T."/>
            <person name="Ryan C.M."/>
            <person name="Banfield J.F."/>
        </authorList>
    </citation>
    <scope>NUCLEOTIDE SEQUENCE [LARGE SCALE GENOMIC DNA]</scope>
    <source>
        <strain evidence="14">CG23_combo_of_CG06-09_8_20_14_all_49_15</strain>
    </source>
</reference>
<keyword evidence="7 11" id="KW-1133">Transmembrane helix</keyword>
<keyword evidence="4 10" id="KW-1003">Cell membrane</keyword>
<dbReference type="EMBL" id="PCSD01000074">
    <property type="protein sequence ID" value="PIP33670.1"/>
    <property type="molecule type" value="Genomic_DNA"/>
</dbReference>
<evidence type="ECO:0000256" key="9">
    <source>
        <dbReference type="ARBA" id="ARBA00023306"/>
    </source>
</evidence>
<dbReference type="Pfam" id="PF02687">
    <property type="entry name" value="FtsX"/>
    <property type="match status" value="1"/>
</dbReference>
<evidence type="ECO:0000259" key="13">
    <source>
        <dbReference type="Pfam" id="PF18075"/>
    </source>
</evidence>
<sequence>MLFISLLRAVKFSLQDIIRNIWLSLVIIIILILALFSINLLYTVKVIGQATVSAVKEKIDVSLFLKNDATEEEILALSQRLKSLPDVKNVDYISKDKALAAFTDKHQDNQEIIDALKQLKRNPLSPTLIIKPNSFESIDDLSKRLDALDSPLIESRNFANYKLMLQKIDSITAKVAEAGLLISLIFAVITILVVYNSVRVATYTHRREIAIMRLVGASNWFIKLPFVFSGLIYALVSLGAIVAVYFLFLTVLQPYLEAFFVGYNINLLEHYRENFFTIFATQFVAAALVNIIASLSALRVYSKI</sequence>
<evidence type="ECO:0000256" key="8">
    <source>
        <dbReference type="ARBA" id="ARBA00023136"/>
    </source>
</evidence>
<protein>
    <recommendedName>
        <fullName evidence="3 10">Cell division protein FtsX</fullName>
    </recommendedName>
</protein>
<evidence type="ECO:0000256" key="3">
    <source>
        <dbReference type="ARBA" id="ARBA00021907"/>
    </source>
</evidence>
<evidence type="ECO:0000256" key="11">
    <source>
        <dbReference type="SAM" id="Phobius"/>
    </source>
</evidence>
<feature type="transmembrane region" description="Helical" evidence="11">
    <location>
        <begin position="178"/>
        <end position="198"/>
    </location>
</feature>
<dbReference type="InterPro" id="IPR003838">
    <property type="entry name" value="ABC3_permease_C"/>
</dbReference>
<dbReference type="GO" id="GO:0005886">
    <property type="term" value="C:plasma membrane"/>
    <property type="evidence" value="ECO:0007669"/>
    <property type="project" value="UniProtKB-SubCell"/>
</dbReference>
<evidence type="ECO:0000313" key="14">
    <source>
        <dbReference type="EMBL" id="PIP33670.1"/>
    </source>
</evidence>
<dbReference type="Pfam" id="PF18075">
    <property type="entry name" value="FtsX_ECD"/>
    <property type="match status" value="1"/>
</dbReference>
<dbReference type="Gene3D" id="3.30.70.3040">
    <property type="match status" value="1"/>
</dbReference>
<dbReference type="InterPro" id="IPR040690">
    <property type="entry name" value="FtsX_ECD"/>
</dbReference>
<evidence type="ECO:0000259" key="12">
    <source>
        <dbReference type="Pfam" id="PF02687"/>
    </source>
</evidence>
<evidence type="ECO:0000256" key="6">
    <source>
        <dbReference type="ARBA" id="ARBA00022692"/>
    </source>
</evidence>
<keyword evidence="5 10" id="KW-0132">Cell division</keyword>
<evidence type="ECO:0000256" key="7">
    <source>
        <dbReference type="ARBA" id="ARBA00022989"/>
    </source>
</evidence>
<evidence type="ECO:0000256" key="4">
    <source>
        <dbReference type="ARBA" id="ARBA00022475"/>
    </source>
</evidence>